<name>A0A7Z7JF53_9BURK</name>
<dbReference type="Proteomes" id="UP000257139">
    <property type="component" value="Chromosome CBM2594_b"/>
</dbReference>
<feature type="transmembrane region" description="Helical" evidence="1">
    <location>
        <begin position="42"/>
        <end position="64"/>
    </location>
</feature>
<evidence type="ECO:0000313" key="3">
    <source>
        <dbReference type="EMBL" id="SPC21969.1"/>
    </source>
</evidence>
<dbReference type="Pfam" id="PF01569">
    <property type="entry name" value="PAP2"/>
    <property type="match status" value="1"/>
</dbReference>
<sequence length="257" mass="27267">MHARAGLDDPPNRSMPPGAARWYAAPPDPDARPRLPMSHWHLVSLFGESAYLLPCAVFLALWLYWRGAPGSARHWVVAFAAAALLVLASKLAFLGWGIGSAALNFTGFSGHAMMAASVLPVLLYLAVPAAWRRLGWLAAGAGVGLALLVGVSRLALHAHSVSEVAGGLAVGLCVSVPFILRRTTPHGPLAMVLTSVVLATALVMPMTGTVGASHALIQQLAMLLSGRDRTFQRGEWAMHWQAPAYAGRDARVCCRSR</sequence>
<evidence type="ECO:0000259" key="2">
    <source>
        <dbReference type="Pfam" id="PF01569"/>
    </source>
</evidence>
<feature type="transmembrane region" description="Helical" evidence="1">
    <location>
        <begin position="108"/>
        <end position="127"/>
    </location>
</feature>
<dbReference type="AlphaFoldDB" id="A0A7Z7JF53"/>
<evidence type="ECO:0000256" key="1">
    <source>
        <dbReference type="SAM" id="Phobius"/>
    </source>
</evidence>
<dbReference type="InterPro" id="IPR000326">
    <property type="entry name" value="PAP2/HPO"/>
</dbReference>
<reference evidence="3 4" key="1">
    <citation type="submission" date="2018-01" db="EMBL/GenBank/DDBJ databases">
        <authorList>
            <person name="Clerissi C."/>
        </authorList>
    </citation>
    <scope>NUCLEOTIDE SEQUENCE [LARGE SCALE GENOMIC DNA]</scope>
    <source>
        <strain evidence="3">Cupriavidus taiwanensis STM 6021</strain>
    </source>
</reference>
<accession>A0A7Z7JF53</accession>
<feature type="transmembrane region" description="Helical" evidence="1">
    <location>
        <begin position="161"/>
        <end position="180"/>
    </location>
</feature>
<organism evidence="3 4">
    <name type="scientific">Cupriavidus taiwanensis</name>
    <dbReference type="NCBI Taxonomy" id="164546"/>
    <lineage>
        <taxon>Bacteria</taxon>
        <taxon>Pseudomonadati</taxon>
        <taxon>Pseudomonadota</taxon>
        <taxon>Betaproteobacteria</taxon>
        <taxon>Burkholderiales</taxon>
        <taxon>Burkholderiaceae</taxon>
        <taxon>Cupriavidus</taxon>
    </lineage>
</organism>
<keyword evidence="1" id="KW-0812">Transmembrane</keyword>
<dbReference type="InterPro" id="IPR036938">
    <property type="entry name" value="PAP2/HPO_sf"/>
</dbReference>
<feature type="transmembrane region" description="Helical" evidence="1">
    <location>
        <begin position="76"/>
        <end position="96"/>
    </location>
</feature>
<evidence type="ECO:0000313" key="4">
    <source>
        <dbReference type="Proteomes" id="UP000257139"/>
    </source>
</evidence>
<dbReference type="SUPFAM" id="SSF48317">
    <property type="entry name" value="Acid phosphatase/Vanadium-dependent haloperoxidase"/>
    <property type="match status" value="1"/>
</dbReference>
<dbReference type="EMBL" id="LT978514">
    <property type="protein sequence ID" value="SPC21969.1"/>
    <property type="molecule type" value="Genomic_DNA"/>
</dbReference>
<dbReference type="Gene3D" id="1.20.144.10">
    <property type="entry name" value="Phosphatidic acid phosphatase type 2/haloperoxidase"/>
    <property type="match status" value="1"/>
</dbReference>
<protein>
    <submittedName>
        <fullName evidence="3">Phosphatase</fullName>
    </submittedName>
</protein>
<feature type="transmembrane region" description="Helical" evidence="1">
    <location>
        <begin position="134"/>
        <end position="155"/>
    </location>
</feature>
<feature type="domain" description="Phosphatidic acid phosphatase type 2/haloperoxidase" evidence="2">
    <location>
        <begin position="108"/>
        <end position="177"/>
    </location>
</feature>
<keyword evidence="1" id="KW-1133">Transmembrane helix</keyword>
<feature type="transmembrane region" description="Helical" evidence="1">
    <location>
        <begin position="192"/>
        <end position="217"/>
    </location>
</feature>
<gene>
    <name evidence="3" type="ORF">CBM2594_B10875</name>
</gene>
<proteinExistence type="predicted"/>
<keyword evidence="1" id="KW-0472">Membrane</keyword>